<name>A0A8T2TQ62_CERRI</name>
<dbReference type="InterPro" id="IPR014729">
    <property type="entry name" value="Rossmann-like_a/b/a_fold"/>
</dbReference>
<feature type="domain" description="UspA" evidence="1">
    <location>
        <begin position="14"/>
        <end position="160"/>
    </location>
</feature>
<accession>A0A8T2TQ62</accession>
<comment type="caution">
    <text evidence="2">The sequence shown here is derived from an EMBL/GenBank/DDBJ whole genome shotgun (WGS) entry which is preliminary data.</text>
</comment>
<evidence type="ECO:0000259" key="1">
    <source>
        <dbReference type="Pfam" id="PF00582"/>
    </source>
</evidence>
<dbReference type="CDD" id="cd23659">
    <property type="entry name" value="USP_At3g01520-like"/>
    <property type="match status" value="1"/>
</dbReference>
<keyword evidence="3" id="KW-1185">Reference proteome</keyword>
<protein>
    <recommendedName>
        <fullName evidence="1">UspA domain-containing protein</fullName>
    </recommendedName>
</protein>
<reference evidence="2" key="1">
    <citation type="submission" date="2021-08" db="EMBL/GenBank/DDBJ databases">
        <title>WGS assembly of Ceratopteris richardii.</title>
        <authorList>
            <person name="Marchant D.B."/>
            <person name="Chen G."/>
            <person name="Jenkins J."/>
            <person name="Shu S."/>
            <person name="Leebens-Mack J."/>
            <person name="Grimwood J."/>
            <person name="Schmutz J."/>
            <person name="Soltis P."/>
            <person name="Soltis D."/>
            <person name="Chen Z.-H."/>
        </authorList>
    </citation>
    <scope>NUCLEOTIDE SEQUENCE</scope>
    <source>
        <strain evidence="2">Whitten #5841</strain>
        <tissue evidence="2">Leaf</tissue>
    </source>
</reference>
<dbReference type="PANTHER" id="PTHR47848">
    <property type="entry name" value="ADENINE NUCLEOTIDE ALPHA HYDROLASES-LIKE SUPERFAMILY PROTEIN"/>
    <property type="match status" value="1"/>
</dbReference>
<dbReference type="OMA" id="TPAYCIK"/>
<proteinExistence type="predicted"/>
<dbReference type="Proteomes" id="UP000825935">
    <property type="component" value="Chromosome 12"/>
</dbReference>
<sequence>MESTRFYDERPEPRRIVVVIDDAESARAALGWAMHNVIRSGDIITLLHVHPSSGRGEERIKDFVPVQLQSAEGNRRLHRLKGFQLALSFKDLCDINPEAKVEIVVAEGDQGPTIVSLTKKLGATALIMGQHKRCLLGRILGKKDTPAYCIKNSDCLVLAVQQRSGRIGLNANKKTASEVRIVKYL</sequence>
<dbReference type="Gene3D" id="3.40.50.620">
    <property type="entry name" value="HUPs"/>
    <property type="match status" value="1"/>
</dbReference>
<dbReference type="PANTHER" id="PTHR47848:SF1">
    <property type="entry name" value="ADENINE NUCLEOTIDE ALPHA HYDROLASES-LIKE SUPERFAMILY PROTEIN"/>
    <property type="match status" value="1"/>
</dbReference>
<evidence type="ECO:0000313" key="3">
    <source>
        <dbReference type="Proteomes" id="UP000825935"/>
    </source>
</evidence>
<evidence type="ECO:0000313" key="2">
    <source>
        <dbReference type="EMBL" id="KAH7423585.1"/>
    </source>
</evidence>
<organism evidence="2 3">
    <name type="scientific">Ceratopteris richardii</name>
    <name type="common">Triangle waterfern</name>
    <dbReference type="NCBI Taxonomy" id="49495"/>
    <lineage>
        <taxon>Eukaryota</taxon>
        <taxon>Viridiplantae</taxon>
        <taxon>Streptophyta</taxon>
        <taxon>Embryophyta</taxon>
        <taxon>Tracheophyta</taxon>
        <taxon>Polypodiopsida</taxon>
        <taxon>Polypodiidae</taxon>
        <taxon>Polypodiales</taxon>
        <taxon>Pteridineae</taxon>
        <taxon>Pteridaceae</taxon>
        <taxon>Parkerioideae</taxon>
        <taxon>Ceratopteris</taxon>
    </lineage>
</organism>
<dbReference type="InterPro" id="IPR006016">
    <property type="entry name" value="UspA"/>
</dbReference>
<dbReference type="SUPFAM" id="SSF52402">
    <property type="entry name" value="Adenine nucleotide alpha hydrolases-like"/>
    <property type="match status" value="1"/>
</dbReference>
<dbReference type="OrthoDB" id="1901889at2759"/>
<dbReference type="EMBL" id="CM035417">
    <property type="protein sequence ID" value="KAH7423585.1"/>
    <property type="molecule type" value="Genomic_DNA"/>
</dbReference>
<gene>
    <name evidence="2" type="ORF">KP509_12G062300</name>
</gene>
<dbReference type="Pfam" id="PF00582">
    <property type="entry name" value="Usp"/>
    <property type="match status" value="1"/>
</dbReference>
<dbReference type="AlphaFoldDB" id="A0A8T2TQ62"/>